<dbReference type="PANTHER" id="PTHR24126">
    <property type="entry name" value="ANKYRIN REPEAT, PH AND SEC7 DOMAIN CONTAINING PROTEIN SECG-RELATED"/>
    <property type="match status" value="1"/>
</dbReference>
<dbReference type="PANTHER" id="PTHR24126:SF14">
    <property type="entry name" value="ANK_REP_REGION DOMAIN-CONTAINING PROTEIN"/>
    <property type="match status" value="1"/>
</dbReference>
<dbReference type="eggNOG" id="KOG4177">
    <property type="taxonomic scope" value="Eukaryota"/>
</dbReference>
<dbReference type="SMART" id="SM00248">
    <property type="entry name" value="ANK"/>
    <property type="match status" value="3"/>
</dbReference>
<keyword evidence="1" id="KW-0677">Repeat</keyword>
<evidence type="ECO:0000313" key="4">
    <source>
        <dbReference type="EMBL" id="CBN75183.1"/>
    </source>
</evidence>
<gene>
    <name evidence="4" type="ORF">Esi_0072_0021</name>
</gene>
<dbReference type="PROSITE" id="PS50088">
    <property type="entry name" value="ANK_REPEAT"/>
    <property type="match status" value="2"/>
</dbReference>
<protein>
    <submittedName>
        <fullName evidence="4">Similar to ankyrin 2,3/unc44</fullName>
    </submittedName>
</protein>
<evidence type="ECO:0000313" key="5">
    <source>
        <dbReference type="Proteomes" id="UP000002630"/>
    </source>
</evidence>
<evidence type="ECO:0000256" key="2">
    <source>
        <dbReference type="ARBA" id="ARBA00023043"/>
    </source>
</evidence>
<keyword evidence="2 3" id="KW-0040">ANK repeat</keyword>
<dbReference type="EMBL" id="FN649736">
    <property type="protein sequence ID" value="CBN75183.1"/>
    <property type="molecule type" value="Genomic_DNA"/>
</dbReference>
<keyword evidence="5" id="KW-1185">Reference proteome</keyword>
<name>D8LSC6_ECTSI</name>
<dbReference type="Gene3D" id="1.25.40.20">
    <property type="entry name" value="Ankyrin repeat-containing domain"/>
    <property type="match status" value="1"/>
</dbReference>
<dbReference type="PROSITE" id="PS50297">
    <property type="entry name" value="ANK_REP_REGION"/>
    <property type="match status" value="2"/>
</dbReference>
<dbReference type="SUPFAM" id="SSF48403">
    <property type="entry name" value="Ankyrin repeat"/>
    <property type="match status" value="1"/>
</dbReference>
<dbReference type="Proteomes" id="UP000002630">
    <property type="component" value="Linkage Group LG11"/>
</dbReference>
<organism evidence="4 5">
    <name type="scientific">Ectocarpus siliculosus</name>
    <name type="common">Brown alga</name>
    <name type="synonym">Conferva siliculosa</name>
    <dbReference type="NCBI Taxonomy" id="2880"/>
    <lineage>
        <taxon>Eukaryota</taxon>
        <taxon>Sar</taxon>
        <taxon>Stramenopiles</taxon>
        <taxon>Ochrophyta</taxon>
        <taxon>PX clade</taxon>
        <taxon>Phaeophyceae</taxon>
        <taxon>Ectocarpales</taxon>
        <taxon>Ectocarpaceae</taxon>
        <taxon>Ectocarpus</taxon>
    </lineage>
</organism>
<dbReference type="InterPro" id="IPR036770">
    <property type="entry name" value="Ankyrin_rpt-contain_sf"/>
</dbReference>
<feature type="repeat" description="ANK" evidence="3">
    <location>
        <begin position="28"/>
        <end position="60"/>
    </location>
</feature>
<dbReference type="OrthoDB" id="195446at2759"/>
<dbReference type="EMBL" id="FN648949">
    <property type="protein sequence ID" value="CBN75183.1"/>
    <property type="molecule type" value="Genomic_DNA"/>
</dbReference>
<accession>D8LSC6</accession>
<evidence type="ECO:0000256" key="3">
    <source>
        <dbReference type="PROSITE-ProRule" id="PRU00023"/>
    </source>
</evidence>
<evidence type="ECO:0000256" key="1">
    <source>
        <dbReference type="ARBA" id="ARBA00022737"/>
    </source>
</evidence>
<proteinExistence type="predicted"/>
<sequence>MIAVSKGWAYIVEVLIKRGANPSIAAEGGFTALHIGAQERNATVVKMLTNAGADLEVVAGSDGLTPLHAAVRGGGSEAVRALIEAGANPNSQTPSGVTVGMGFLSLRAVTPLHVAAAKGRTGALRELIASCEGKPSRECNFNLEVIAIRDNCRSTGHSCLRRVLGRGARASSGGWD</sequence>
<dbReference type="AlphaFoldDB" id="D8LSC6"/>
<dbReference type="InParanoid" id="D8LSC6"/>
<feature type="repeat" description="ANK" evidence="3">
    <location>
        <begin position="62"/>
        <end position="94"/>
    </location>
</feature>
<dbReference type="Pfam" id="PF12796">
    <property type="entry name" value="Ank_2"/>
    <property type="match status" value="1"/>
</dbReference>
<dbReference type="STRING" id="2880.D8LSC6"/>
<dbReference type="InterPro" id="IPR002110">
    <property type="entry name" value="Ankyrin_rpt"/>
</dbReference>
<reference evidence="4 5" key="1">
    <citation type="journal article" date="2010" name="Nature">
        <title>The Ectocarpus genome and the independent evolution of multicellularity in brown algae.</title>
        <authorList>
            <person name="Cock J.M."/>
            <person name="Sterck L."/>
            <person name="Rouze P."/>
            <person name="Scornet D."/>
            <person name="Allen A.E."/>
            <person name="Amoutzias G."/>
            <person name="Anthouard V."/>
            <person name="Artiguenave F."/>
            <person name="Aury J.M."/>
            <person name="Badger J.H."/>
            <person name="Beszteri B."/>
            <person name="Billiau K."/>
            <person name="Bonnet E."/>
            <person name="Bothwell J.H."/>
            <person name="Bowler C."/>
            <person name="Boyen C."/>
            <person name="Brownlee C."/>
            <person name="Carrano C.J."/>
            <person name="Charrier B."/>
            <person name="Cho G.Y."/>
            <person name="Coelho S.M."/>
            <person name="Collen J."/>
            <person name="Corre E."/>
            <person name="Da Silva C."/>
            <person name="Delage L."/>
            <person name="Delaroque N."/>
            <person name="Dittami S.M."/>
            <person name="Doulbeau S."/>
            <person name="Elias M."/>
            <person name="Farnham G."/>
            <person name="Gachon C.M."/>
            <person name="Gschloessl B."/>
            <person name="Heesch S."/>
            <person name="Jabbari K."/>
            <person name="Jubin C."/>
            <person name="Kawai H."/>
            <person name="Kimura K."/>
            <person name="Kloareg B."/>
            <person name="Kupper F.C."/>
            <person name="Lang D."/>
            <person name="Le Bail A."/>
            <person name="Leblanc C."/>
            <person name="Lerouge P."/>
            <person name="Lohr M."/>
            <person name="Lopez P.J."/>
            <person name="Martens C."/>
            <person name="Maumus F."/>
            <person name="Michel G."/>
            <person name="Miranda-Saavedra D."/>
            <person name="Morales J."/>
            <person name="Moreau H."/>
            <person name="Motomura T."/>
            <person name="Nagasato C."/>
            <person name="Napoli C.A."/>
            <person name="Nelson D.R."/>
            <person name="Nyvall-Collen P."/>
            <person name="Peters A.F."/>
            <person name="Pommier C."/>
            <person name="Potin P."/>
            <person name="Poulain J."/>
            <person name="Quesneville H."/>
            <person name="Read B."/>
            <person name="Rensing S.A."/>
            <person name="Ritter A."/>
            <person name="Rousvoal S."/>
            <person name="Samanta M."/>
            <person name="Samson G."/>
            <person name="Schroeder D.C."/>
            <person name="Segurens B."/>
            <person name="Strittmatter M."/>
            <person name="Tonon T."/>
            <person name="Tregear J.W."/>
            <person name="Valentin K."/>
            <person name="von Dassow P."/>
            <person name="Yamagishi T."/>
            <person name="Van de Peer Y."/>
            <person name="Wincker P."/>
        </authorList>
    </citation>
    <scope>NUCLEOTIDE SEQUENCE [LARGE SCALE GENOMIC DNA]</scope>
    <source>
        <strain evidence="5">Ec32 / CCAP1310/4</strain>
    </source>
</reference>